<evidence type="ECO:0000313" key="4">
    <source>
        <dbReference type="Proteomes" id="UP000010305"/>
    </source>
</evidence>
<sequence length="266" mass="29269">MKNEYALITGASSGIGLEIAKRLASDGYNLVLTARRAELLEDLAREIKQSTGVEVDTISKDLSDANAPQEIYDFCQSNQYKVSVLINNAGYGIKTSFHQTSIEDEEKFIRVLGTSVIMMTKLFIPNMINQGGGKVMVVSSVASFAAPSAIQPLYGPIKTFMNRFSDCININYKHKGITSTSVCPGFTVTGFHTASGVQEEMDRVPKFMVFSAERIANEGVDAMYAGKRLCVPTKTYKFLVFLLKNIPQSVFNLLGKSLAPGRYDRK</sequence>
<dbReference type="STRING" id="1123866.NT01SARS_0722"/>
<reference evidence="3 4" key="1">
    <citation type="journal article" date="2012" name="ISME J.">
        <title>Genomic insights to SAR86, an abundant and uncultivated marine bacterial lineage.</title>
        <authorList>
            <person name="Dupont C.L."/>
            <person name="Rusch D.B."/>
            <person name="Yooseph S."/>
            <person name="Lombardo M.J."/>
            <person name="Richter R.A."/>
            <person name="Valas R."/>
            <person name="Novotny M."/>
            <person name="Yee-Greenbaum J."/>
            <person name="Selengut J.D."/>
            <person name="Haft D.H."/>
            <person name="Halpern A.L."/>
            <person name="Lasken R.S."/>
            <person name="Nealson K."/>
            <person name="Friedman R."/>
            <person name="Venter J.C."/>
        </authorList>
    </citation>
    <scope>NUCLEOTIDE SEQUENCE [LARGE SCALE GENOMIC DNA]</scope>
</reference>
<dbReference type="Pfam" id="PF00106">
    <property type="entry name" value="adh_short"/>
    <property type="match status" value="1"/>
</dbReference>
<comment type="similarity">
    <text evidence="1">Belongs to the short-chain dehydrogenases/reductases (SDR) family.</text>
</comment>
<dbReference type="SUPFAM" id="SSF51735">
    <property type="entry name" value="NAD(P)-binding Rossmann-fold domains"/>
    <property type="match status" value="1"/>
</dbReference>
<dbReference type="PANTHER" id="PTHR44196:SF2">
    <property type="entry name" value="SHORT-CHAIN DEHYDROGENASE-RELATED"/>
    <property type="match status" value="1"/>
</dbReference>
<evidence type="ECO:0000256" key="1">
    <source>
        <dbReference type="ARBA" id="ARBA00006484"/>
    </source>
</evidence>
<organism evidence="3 4">
    <name type="scientific">SAR86 cluster bacterium SAR86A</name>
    <dbReference type="NCBI Taxonomy" id="1123866"/>
    <lineage>
        <taxon>Bacteria</taxon>
        <taxon>Pseudomonadati</taxon>
        <taxon>Pseudomonadota</taxon>
        <taxon>Gammaproteobacteria</taxon>
        <taxon>SAR86 cluster</taxon>
    </lineage>
</organism>
<dbReference type="GO" id="GO:0016020">
    <property type="term" value="C:membrane"/>
    <property type="evidence" value="ECO:0007669"/>
    <property type="project" value="TreeGrafter"/>
</dbReference>
<evidence type="ECO:0000313" key="3">
    <source>
        <dbReference type="EMBL" id="EJP72226.1"/>
    </source>
</evidence>
<dbReference type="AlphaFoldDB" id="J5KGD7"/>
<dbReference type="Proteomes" id="UP000010305">
    <property type="component" value="Unassembled WGS sequence"/>
</dbReference>
<dbReference type="InterPro" id="IPR036291">
    <property type="entry name" value="NAD(P)-bd_dom_sf"/>
</dbReference>
<dbReference type="PIRSF" id="PIRSF000126">
    <property type="entry name" value="11-beta-HSD1"/>
    <property type="match status" value="1"/>
</dbReference>
<dbReference type="PRINTS" id="PR00081">
    <property type="entry name" value="GDHRDH"/>
</dbReference>
<dbReference type="Gene3D" id="3.40.50.720">
    <property type="entry name" value="NAD(P)-binding Rossmann-like Domain"/>
    <property type="match status" value="1"/>
</dbReference>
<dbReference type="CDD" id="cd05233">
    <property type="entry name" value="SDR_c"/>
    <property type="match status" value="1"/>
</dbReference>
<dbReference type="PANTHER" id="PTHR44196">
    <property type="entry name" value="DEHYDROGENASE/REDUCTASE SDR FAMILY MEMBER 7B"/>
    <property type="match status" value="1"/>
</dbReference>
<keyword evidence="2" id="KW-0560">Oxidoreductase</keyword>
<evidence type="ECO:0000256" key="2">
    <source>
        <dbReference type="ARBA" id="ARBA00023002"/>
    </source>
</evidence>
<dbReference type="HOGENOM" id="CLU_010194_2_1_6"/>
<gene>
    <name evidence="3" type="ORF">NT01SARS_0722</name>
</gene>
<protein>
    <submittedName>
        <fullName evidence="3">Short chain dehydrogenase/reductase family oxidoreductase</fullName>
    </submittedName>
</protein>
<dbReference type="InterPro" id="IPR002347">
    <property type="entry name" value="SDR_fam"/>
</dbReference>
<accession>J5KGD7</accession>
<dbReference type="EMBL" id="JH611156">
    <property type="protein sequence ID" value="EJP72226.1"/>
    <property type="molecule type" value="Genomic_DNA"/>
</dbReference>
<proteinExistence type="inferred from homology"/>
<dbReference type="GO" id="GO:0016491">
    <property type="term" value="F:oxidoreductase activity"/>
    <property type="evidence" value="ECO:0007669"/>
    <property type="project" value="UniProtKB-KW"/>
</dbReference>
<name>J5KGD7_9GAMM</name>